<evidence type="ECO:0000313" key="2">
    <source>
        <dbReference type="EMBL" id="CRZ12765.1"/>
    </source>
</evidence>
<accession>A0A0H5REX9</accession>
<sequence length="117" mass="12809">TGGRETSANEICAIPHCKQVCGFLRAMDAERTPTTKKTSAKLLENLVELVVCDRPQMFNLSSTTEPSLAGKQASTSQLKGSNVSQQMRDSIKLGDIAVTMKQKERLRVVALLRFAIN</sequence>
<reference evidence="2" key="1">
    <citation type="submission" date="2015-04" db="EMBL/GenBank/DDBJ databases">
        <title>The genome sequence of the plant pathogenic Rhizarian Plasmodiophora brassicae reveals insights in its biotrophic life cycle and the origin of chitin synthesis.</title>
        <authorList>
            <person name="Schwelm A."/>
            <person name="Fogelqvist J."/>
            <person name="Knaust A."/>
            <person name="Julke S."/>
            <person name="Lilja T."/>
            <person name="Dhandapani V."/>
            <person name="Bonilla-Rosso G."/>
            <person name="Karlsson M."/>
            <person name="Shevchenko A."/>
            <person name="Choi S.R."/>
            <person name="Kim H.G."/>
            <person name="Park J.Y."/>
            <person name="Lim Y.P."/>
            <person name="Ludwig-Muller J."/>
            <person name="Dixelius C."/>
        </authorList>
    </citation>
    <scope>NUCLEOTIDE SEQUENCE</scope>
    <source>
        <tissue evidence="2">Potato root galls</tissue>
    </source>
</reference>
<evidence type="ECO:0000256" key="1">
    <source>
        <dbReference type="SAM" id="MobiDB-lite"/>
    </source>
</evidence>
<organism evidence="2">
    <name type="scientific">Spongospora subterranea</name>
    <dbReference type="NCBI Taxonomy" id="70186"/>
    <lineage>
        <taxon>Eukaryota</taxon>
        <taxon>Sar</taxon>
        <taxon>Rhizaria</taxon>
        <taxon>Endomyxa</taxon>
        <taxon>Phytomyxea</taxon>
        <taxon>Plasmodiophorida</taxon>
        <taxon>Plasmodiophoridae</taxon>
        <taxon>Spongospora</taxon>
    </lineage>
</organism>
<proteinExistence type="predicted"/>
<dbReference type="EMBL" id="HACM01012323">
    <property type="protein sequence ID" value="CRZ12765.1"/>
    <property type="molecule type" value="Transcribed_RNA"/>
</dbReference>
<feature type="non-terminal residue" evidence="2">
    <location>
        <position position="1"/>
    </location>
</feature>
<name>A0A0H5REX9_9EUKA</name>
<dbReference type="AlphaFoldDB" id="A0A0H5REX9"/>
<feature type="non-terminal residue" evidence="2">
    <location>
        <position position="117"/>
    </location>
</feature>
<protein>
    <submittedName>
        <fullName evidence="2">Uncharacterized protein</fullName>
    </submittedName>
</protein>
<feature type="region of interest" description="Disordered" evidence="1">
    <location>
        <begin position="61"/>
        <end position="86"/>
    </location>
</feature>